<evidence type="ECO:0000313" key="2">
    <source>
        <dbReference type="EMBL" id="MFI7586176.1"/>
    </source>
</evidence>
<accession>A0ABW8AKN4</accession>
<keyword evidence="3" id="KW-1185">Reference proteome</keyword>
<name>A0ABW8AKN4_9ACTN</name>
<dbReference type="CDD" id="cd16282">
    <property type="entry name" value="metallo-hydrolase-like_MBL-fold"/>
    <property type="match status" value="1"/>
</dbReference>
<gene>
    <name evidence="2" type="ORF">ACIB24_03780</name>
</gene>
<dbReference type="RefSeq" id="WP_398275365.1">
    <property type="nucleotide sequence ID" value="NZ_JBITLV010000001.1"/>
</dbReference>
<comment type="caution">
    <text evidence="2">The sequence shown here is derived from an EMBL/GenBank/DDBJ whole genome shotgun (WGS) entry which is preliminary data.</text>
</comment>
<dbReference type="SMART" id="SM00849">
    <property type="entry name" value="Lactamase_B"/>
    <property type="match status" value="1"/>
</dbReference>
<evidence type="ECO:0000313" key="3">
    <source>
        <dbReference type="Proteomes" id="UP001612915"/>
    </source>
</evidence>
<sequence length="341" mass="37246">MTGYVSLHGAPGEYPRGYTELARGTWAWLEPNGSWGEANAGLVVGDGETLVVDTLWDVRLAAEMLGEAESLVARAPITTAVNTHRDGDHWWGNVALPPDVRIWASDATRAEIDHEPPPRALATLNRLSRLSRHAPGRVGRLASYTADMLGPFAHGRTTPRPPTDGFAREHTLDVGGREVRLLRLGPAHTDGDAVVHVPDAGVVFAGDLLFVGVTPVIWVGPMSHWVTAIDRLLALGAEHYVPGHGPLATRDDLLAQRAYWEWLISASTLQFETGRPPAEVMRRLVDDPGFGRFRDWLAPERLALNVLARHRELTGAGPAQHDPVSRSVMFSHVAELHRVLS</sequence>
<dbReference type="PANTHER" id="PTHR42951">
    <property type="entry name" value="METALLO-BETA-LACTAMASE DOMAIN-CONTAINING"/>
    <property type="match status" value="1"/>
</dbReference>
<dbReference type="PANTHER" id="PTHR42951:SF4">
    <property type="entry name" value="ACYL-COENZYME A THIOESTERASE MBLAC2"/>
    <property type="match status" value="1"/>
</dbReference>
<reference evidence="2 3" key="1">
    <citation type="submission" date="2024-10" db="EMBL/GenBank/DDBJ databases">
        <title>The Natural Products Discovery Center: Release of the First 8490 Sequenced Strains for Exploring Actinobacteria Biosynthetic Diversity.</title>
        <authorList>
            <person name="Kalkreuter E."/>
            <person name="Kautsar S.A."/>
            <person name="Yang D."/>
            <person name="Bader C.D."/>
            <person name="Teijaro C.N."/>
            <person name="Fluegel L."/>
            <person name="Davis C.M."/>
            <person name="Simpson J.R."/>
            <person name="Lauterbach L."/>
            <person name="Steele A.D."/>
            <person name="Gui C."/>
            <person name="Meng S."/>
            <person name="Li G."/>
            <person name="Viehrig K."/>
            <person name="Ye F."/>
            <person name="Su P."/>
            <person name="Kiefer A.F."/>
            <person name="Nichols A."/>
            <person name="Cepeda A.J."/>
            <person name="Yan W."/>
            <person name="Fan B."/>
            <person name="Jiang Y."/>
            <person name="Adhikari A."/>
            <person name="Zheng C.-J."/>
            <person name="Schuster L."/>
            <person name="Cowan T.M."/>
            <person name="Smanski M.J."/>
            <person name="Chevrette M.G."/>
            <person name="De Carvalho L.P.S."/>
            <person name="Shen B."/>
        </authorList>
    </citation>
    <scope>NUCLEOTIDE SEQUENCE [LARGE SCALE GENOMIC DNA]</scope>
    <source>
        <strain evidence="2 3">NPDC049639</strain>
    </source>
</reference>
<evidence type="ECO:0000259" key="1">
    <source>
        <dbReference type="SMART" id="SM00849"/>
    </source>
</evidence>
<dbReference type="InterPro" id="IPR050855">
    <property type="entry name" value="NDM-1-like"/>
</dbReference>
<dbReference type="Pfam" id="PF00753">
    <property type="entry name" value="Lactamase_B"/>
    <property type="match status" value="1"/>
</dbReference>
<dbReference type="InterPro" id="IPR001279">
    <property type="entry name" value="Metallo-B-lactamas"/>
</dbReference>
<dbReference type="EMBL" id="JBITLV010000001">
    <property type="protein sequence ID" value="MFI7586176.1"/>
    <property type="molecule type" value="Genomic_DNA"/>
</dbReference>
<feature type="domain" description="Metallo-beta-lactamase" evidence="1">
    <location>
        <begin position="37"/>
        <end position="244"/>
    </location>
</feature>
<dbReference type="InterPro" id="IPR036866">
    <property type="entry name" value="RibonucZ/Hydroxyglut_hydro"/>
</dbReference>
<protein>
    <submittedName>
        <fullName evidence="2">MBL fold metallo-hydrolase</fullName>
    </submittedName>
</protein>
<dbReference type="SUPFAM" id="SSF56281">
    <property type="entry name" value="Metallo-hydrolase/oxidoreductase"/>
    <property type="match status" value="1"/>
</dbReference>
<dbReference type="Proteomes" id="UP001612915">
    <property type="component" value="Unassembled WGS sequence"/>
</dbReference>
<proteinExistence type="predicted"/>
<dbReference type="Gene3D" id="3.60.15.10">
    <property type="entry name" value="Ribonuclease Z/Hydroxyacylglutathione hydrolase-like"/>
    <property type="match status" value="1"/>
</dbReference>
<organism evidence="2 3">
    <name type="scientific">Spongisporangium articulatum</name>
    <dbReference type="NCBI Taxonomy" id="3362603"/>
    <lineage>
        <taxon>Bacteria</taxon>
        <taxon>Bacillati</taxon>
        <taxon>Actinomycetota</taxon>
        <taxon>Actinomycetes</taxon>
        <taxon>Kineosporiales</taxon>
        <taxon>Kineosporiaceae</taxon>
        <taxon>Spongisporangium</taxon>
    </lineage>
</organism>